<dbReference type="GO" id="GO:0016810">
    <property type="term" value="F:hydrolase activity, acting on carbon-nitrogen (but not peptide) bonds"/>
    <property type="evidence" value="ECO:0007669"/>
    <property type="project" value="InterPro"/>
</dbReference>
<dbReference type="Gene3D" id="3.20.20.370">
    <property type="entry name" value="Glycoside hydrolase/deacetylase"/>
    <property type="match status" value="1"/>
</dbReference>
<dbReference type="InterPro" id="IPR011330">
    <property type="entry name" value="Glyco_hydro/deAcase_b/a-brl"/>
</dbReference>
<name>K6X7H8_9ALTE</name>
<keyword evidence="1 2" id="KW-0732">Signal</keyword>
<dbReference type="Pfam" id="PF01522">
    <property type="entry name" value="Polysacc_deac_1"/>
    <property type="match status" value="1"/>
</dbReference>
<dbReference type="PROSITE" id="PS51677">
    <property type="entry name" value="NODB"/>
    <property type="match status" value="1"/>
</dbReference>
<dbReference type="GO" id="GO:0005975">
    <property type="term" value="P:carbohydrate metabolic process"/>
    <property type="evidence" value="ECO:0007669"/>
    <property type="project" value="InterPro"/>
</dbReference>
<protein>
    <submittedName>
        <fullName evidence="4">Polysaccharide deacetylase</fullName>
    </submittedName>
</protein>
<dbReference type="Proteomes" id="UP000006334">
    <property type="component" value="Unassembled WGS sequence"/>
</dbReference>
<dbReference type="OrthoDB" id="9784220at2"/>
<dbReference type="RefSeq" id="WP_008846381.1">
    <property type="nucleotide sequence ID" value="NZ_BAEN01000076.1"/>
</dbReference>
<keyword evidence="5" id="KW-1185">Reference proteome</keyword>
<evidence type="ECO:0000313" key="4">
    <source>
        <dbReference type="EMBL" id="GAC16579.1"/>
    </source>
</evidence>
<dbReference type="CDD" id="cd10967">
    <property type="entry name" value="CE4_GLA_like_6s"/>
    <property type="match status" value="1"/>
</dbReference>
<dbReference type="InterPro" id="IPR051398">
    <property type="entry name" value="Polysacch_Deacetylase"/>
</dbReference>
<evidence type="ECO:0000313" key="5">
    <source>
        <dbReference type="Proteomes" id="UP000006334"/>
    </source>
</evidence>
<dbReference type="EMBL" id="BAEN01000076">
    <property type="protein sequence ID" value="GAC16579.1"/>
    <property type="molecule type" value="Genomic_DNA"/>
</dbReference>
<feature type="signal peptide" evidence="2">
    <location>
        <begin position="1"/>
        <end position="23"/>
    </location>
</feature>
<evidence type="ECO:0000256" key="1">
    <source>
        <dbReference type="ARBA" id="ARBA00022729"/>
    </source>
</evidence>
<comment type="caution">
    <text evidence="4">The sequence shown here is derived from an EMBL/GenBank/DDBJ whole genome shotgun (WGS) entry which is preliminary data.</text>
</comment>
<dbReference type="InterPro" id="IPR002509">
    <property type="entry name" value="NODB_dom"/>
</dbReference>
<dbReference type="eggNOG" id="COG0726">
    <property type="taxonomic scope" value="Bacteria"/>
</dbReference>
<dbReference type="AlphaFoldDB" id="K6X7H8"/>
<dbReference type="SUPFAM" id="SSF88713">
    <property type="entry name" value="Glycoside hydrolase/deacetylase"/>
    <property type="match status" value="1"/>
</dbReference>
<sequence length="256" mass="28157">MKKGKLAALNIALMMLLLSVAKANESVTFPNGERIAVSLSYDDALDSQLDKVVPALNRHDLRASFYVYASADSFSSRLEDWRAVAKFGHELGNHSLYHVCSGSAPNRDWVAEHADLDKRSVAHMRAEISIANSLLQALDGQTQRTFTIPCGDVNAGGKNYLPAVEDLFVAIKGMGLEDGSEVLHAPSAVDGETLINYVRNAKPGTKVVSILFHGVGGDHLQVTEQAHEALLQYLAKHREQYWVDSYINIMRHMKAQ</sequence>
<feature type="chain" id="PRO_5003896439" evidence="2">
    <location>
        <begin position="24"/>
        <end position="256"/>
    </location>
</feature>
<dbReference type="PANTHER" id="PTHR34216:SF11">
    <property type="entry name" value="CHITOOLIGOSACCHARIDE DEACETYLASE"/>
    <property type="match status" value="1"/>
</dbReference>
<accession>K6X7H8</accession>
<gene>
    <name evidence="4" type="ORF">GLIP_3968</name>
</gene>
<evidence type="ECO:0000256" key="2">
    <source>
        <dbReference type="SAM" id="SignalP"/>
    </source>
</evidence>
<evidence type="ECO:0000259" key="3">
    <source>
        <dbReference type="PROSITE" id="PS51677"/>
    </source>
</evidence>
<dbReference type="STRING" id="1127673.GLIP_3968"/>
<organism evidence="4 5">
    <name type="scientific">Aliiglaciecola lipolytica E3</name>
    <dbReference type="NCBI Taxonomy" id="1127673"/>
    <lineage>
        <taxon>Bacteria</taxon>
        <taxon>Pseudomonadati</taxon>
        <taxon>Pseudomonadota</taxon>
        <taxon>Gammaproteobacteria</taxon>
        <taxon>Alteromonadales</taxon>
        <taxon>Alteromonadaceae</taxon>
        <taxon>Aliiglaciecola</taxon>
    </lineage>
</organism>
<reference evidence="4 5" key="1">
    <citation type="journal article" date="2017" name="Antonie Van Leeuwenhoek">
        <title>Rhizobium rhizosphaerae sp. nov., a novel species isolated from rice rhizosphere.</title>
        <authorList>
            <person name="Zhao J.J."/>
            <person name="Zhang J."/>
            <person name="Zhang R.J."/>
            <person name="Zhang C.W."/>
            <person name="Yin H.Q."/>
            <person name="Zhang X.X."/>
        </authorList>
    </citation>
    <scope>NUCLEOTIDE SEQUENCE [LARGE SCALE GENOMIC DNA]</scope>
    <source>
        <strain evidence="4 5">E3</strain>
    </source>
</reference>
<dbReference type="PANTHER" id="PTHR34216">
    <property type="match status" value="1"/>
</dbReference>
<feature type="domain" description="NodB homology" evidence="3">
    <location>
        <begin position="35"/>
        <end position="256"/>
    </location>
</feature>
<proteinExistence type="predicted"/>